<dbReference type="Pfam" id="PF00440">
    <property type="entry name" value="TetR_N"/>
    <property type="match status" value="2"/>
</dbReference>
<protein>
    <submittedName>
        <fullName evidence="6">TetR family transcriptional regulator</fullName>
    </submittedName>
</protein>
<evidence type="ECO:0000256" key="4">
    <source>
        <dbReference type="PROSITE-ProRule" id="PRU00335"/>
    </source>
</evidence>
<name>A0ABX3SNG6_MYCMA</name>
<dbReference type="InterPro" id="IPR009057">
    <property type="entry name" value="Homeodomain-like_sf"/>
</dbReference>
<feature type="DNA-binding region" description="H-T-H motif" evidence="4">
    <location>
        <begin position="236"/>
        <end position="255"/>
    </location>
</feature>
<feature type="domain" description="HTH tetR-type" evidence="5">
    <location>
        <begin position="213"/>
        <end position="273"/>
    </location>
</feature>
<dbReference type="SUPFAM" id="SSF46689">
    <property type="entry name" value="Homeodomain-like"/>
    <property type="match status" value="2"/>
</dbReference>
<evidence type="ECO:0000313" key="7">
    <source>
        <dbReference type="Proteomes" id="UP000243140"/>
    </source>
</evidence>
<dbReference type="Gene3D" id="1.10.10.60">
    <property type="entry name" value="Homeodomain-like"/>
    <property type="match status" value="2"/>
</dbReference>
<dbReference type="PROSITE" id="PS50977">
    <property type="entry name" value="HTH_TETR_2"/>
    <property type="match status" value="2"/>
</dbReference>
<dbReference type="InterPro" id="IPR023772">
    <property type="entry name" value="DNA-bd_HTH_TetR-type_CS"/>
</dbReference>
<evidence type="ECO:0000259" key="5">
    <source>
        <dbReference type="PROSITE" id="PS50977"/>
    </source>
</evidence>
<feature type="domain" description="HTH tetR-type" evidence="5">
    <location>
        <begin position="19"/>
        <end position="79"/>
    </location>
</feature>
<dbReference type="PRINTS" id="PR00455">
    <property type="entry name" value="HTHTETR"/>
</dbReference>
<dbReference type="Proteomes" id="UP000243140">
    <property type="component" value="Unassembled WGS sequence"/>
</dbReference>
<dbReference type="Gene3D" id="1.10.357.10">
    <property type="entry name" value="Tetracycline Repressor, domain 2"/>
    <property type="match status" value="2"/>
</dbReference>
<dbReference type="PROSITE" id="PS01081">
    <property type="entry name" value="HTH_TETR_1"/>
    <property type="match status" value="1"/>
</dbReference>
<proteinExistence type="predicted"/>
<dbReference type="PANTHER" id="PTHR30055">
    <property type="entry name" value="HTH-TYPE TRANSCRIPTIONAL REGULATOR RUTR"/>
    <property type="match status" value="1"/>
</dbReference>
<sequence length="398" mass="42849">MGNQQQSLSSPPARGTRPRNRRQLIIDAAADLFCDNGFGNVSMSDVAEAVAVGPSALYRHFRGKQALLATVIDDALGALDQALKGADASADLAAVLARIVLDRRAVGVLWRREGRHLTTEDRKRLRRVALRIGDRLAQHIRYRRPDLEPVQADLLAWCALGVANSVSFHRLSMPEPGFSALLTGLIGVPLNAAAELRGAGAGSGESRGALASRSRREAILSAGAALFAQKGFSGVSVDDIGAAVGIAGPSVYNHFASKTDILASAMFRGNERLWMDFDRAVADARDAAEALRRVVLSYQTFAFRNPDIVEILITEAAHLPVSDSQSARRAQRAYIDEWVHLARQLHPGWTITEARIRVQAAQIMINDVVVIPRLRKLAGVEAALADIAVDLLAGPSGR</sequence>
<comment type="caution">
    <text evidence="6">The sequence shown here is derived from an EMBL/GenBank/DDBJ whole genome shotgun (WGS) entry which is preliminary data.</text>
</comment>
<reference evidence="6 7" key="1">
    <citation type="submission" date="2017-02" db="EMBL/GenBank/DDBJ databases">
        <title>The new phylogeny of genus Mycobacterium.</title>
        <authorList>
            <person name="Tortoli E."/>
            <person name="Trovato A."/>
            <person name="Cirillo D.M."/>
        </authorList>
    </citation>
    <scope>NUCLEOTIDE SEQUENCE [LARGE SCALE GENOMIC DNA]</scope>
    <source>
        <strain evidence="6 7">IP1130001</strain>
    </source>
</reference>
<evidence type="ECO:0000256" key="2">
    <source>
        <dbReference type="ARBA" id="ARBA00023125"/>
    </source>
</evidence>
<dbReference type="InterPro" id="IPR050109">
    <property type="entry name" value="HTH-type_TetR-like_transc_reg"/>
</dbReference>
<evidence type="ECO:0000256" key="1">
    <source>
        <dbReference type="ARBA" id="ARBA00023015"/>
    </source>
</evidence>
<dbReference type="InterPro" id="IPR001647">
    <property type="entry name" value="HTH_TetR"/>
</dbReference>
<keyword evidence="2 4" id="KW-0238">DNA-binding</keyword>
<evidence type="ECO:0000256" key="3">
    <source>
        <dbReference type="ARBA" id="ARBA00023163"/>
    </source>
</evidence>
<dbReference type="PANTHER" id="PTHR30055:SF234">
    <property type="entry name" value="HTH-TYPE TRANSCRIPTIONAL REGULATOR BETI"/>
    <property type="match status" value="1"/>
</dbReference>
<dbReference type="EMBL" id="MVHV01000019">
    <property type="protein sequence ID" value="ORA79969.1"/>
    <property type="molecule type" value="Genomic_DNA"/>
</dbReference>
<keyword evidence="7" id="KW-1185">Reference proteome</keyword>
<accession>A0ABX3SNG6</accession>
<organism evidence="6 7">
    <name type="scientific">Mycobacterium malmoense</name>
    <dbReference type="NCBI Taxonomy" id="1780"/>
    <lineage>
        <taxon>Bacteria</taxon>
        <taxon>Bacillati</taxon>
        <taxon>Actinomycetota</taxon>
        <taxon>Actinomycetes</taxon>
        <taxon>Mycobacteriales</taxon>
        <taxon>Mycobacteriaceae</taxon>
        <taxon>Mycobacterium</taxon>
    </lineage>
</organism>
<evidence type="ECO:0000313" key="6">
    <source>
        <dbReference type="EMBL" id="ORA79969.1"/>
    </source>
</evidence>
<keyword evidence="1" id="KW-0805">Transcription regulation</keyword>
<feature type="DNA-binding region" description="H-T-H motif" evidence="4">
    <location>
        <begin position="42"/>
        <end position="61"/>
    </location>
</feature>
<gene>
    <name evidence="6" type="ORF">BST29_17455</name>
</gene>
<keyword evidence="3" id="KW-0804">Transcription</keyword>